<protein>
    <submittedName>
        <fullName evidence="1">Unannotated protein</fullName>
    </submittedName>
</protein>
<gene>
    <name evidence="1" type="ORF">UFOPK1722_01890</name>
</gene>
<reference evidence="1" key="1">
    <citation type="submission" date="2020-05" db="EMBL/GenBank/DDBJ databases">
        <authorList>
            <person name="Chiriac C."/>
            <person name="Salcher M."/>
            <person name="Ghai R."/>
            <person name="Kavagutti S V."/>
        </authorList>
    </citation>
    <scope>NUCLEOTIDE SEQUENCE</scope>
</reference>
<sequence>MNSPIEELIGVYDADGTIVGEVSYWIGARLGRTHCSLCELTHGLFTVKREWRECSISLGVPFTTWHRDDAPAEVIAAIDVFPAVLARRGDSLSVVIDAETLKSFDGDTSRFADHLRAILMP</sequence>
<proteinExistence type="predicted"/>
<accession>A0A6J6G8U6</accession>
<name>A0A6J6G8U6_9ZZZZ</name>
<dbReference type="EMBL" id="CAEZTS010000234">
    <property type="protein sequence ID" value="CAB4595853.1"/>
    <property type="molecule type" value="Genomic_DNA"/>
</dbReference>
<organism evidence="1">
    <name type="scientific">freshwater metagenome</name>
    <dbReference type="NCBI Taxonomy" id="449393"/>
    <lineage>
        <taxon>unclassified sequences</taxon>
        <taxon>metagenomes</taxon>
        <taxon>ecological metagenomes</taxon>
    </lineage>
</organism>
<dbReference type="AlphaFoldDB" id="A0A6J6G8U6"/>
<evidence type="ECO:0000313" key="1">
    <source>
        <dbReference type="EMBL" id="CAB4595853.1"/>
    </source>
</evidence>